<sequence>MATKEAKKELVQKFVHENAVSVAVTRGRIGQTKEDIGKAEQDLGKPKGKDSPKEASPKAEASLTTKQRLEGDLAVFESELKVHKAVEEELDKMLPPMEER</sequence>
<organism evidence="2 3">
    <name type="scientific">Clonostachys solani</name>
    <dbReference type="NCBI Taxonomy" id="160281"/>
    <lineage>
        <taxon>Eukaryota</taxon>
        <taxon>Fungi</taxon>
        <taxon>Dikarya</taxon>
        <taxon>Ascomycota</taxon>
        <taxon>Pezizomycotina</taxon>
        <taxon>Sordariomycetes</taxon>
        <taxon>Hypocreomycetidae</taxon>
        <taxon>Hypocreales</taxon>
        <taxon>Bionectriaceae</taxon>
        <taxon>Clonostachys</taxon>
    </lineage>
</organism>
<reference evidence="2" key="1">
    <citation type="submission" date="2021-10" db="EMBL/GenBank/DDBJ databases">
        <authorList>
            <person name="Piombo E."/>
        </authorList>
    </citation>
    <scope>NUCLEOTIDE SEQUENCE</scope>
</reference>
<keyword evidence="3" id="KW-1185">Reference proteome</keyword>
<evidence type="ECO:0000313" key="3">
    <source>
        <dbReference type="Proteomes" id="UP000775872"/>
    </source>
</evidence>
<dbReference type="Proteomes" id="UP000775872">
    <property type="component" value="Unassembled WGS sequence"/>
</dbReference>
<protein>
    <recommendedName>
        <fullName evidence="4">Tubulin-specific chaperone A</fullName>
    </recommendedName>
</protein>
<accession>A0A9N9W671</accession>
<name>A0A9N9W671_9HYPO</name>
<evidence type="ECO:0000313" key="2">
    <source>
        <dbReference type="EMBL" id="CAH0045197.1"/>
    </source>
</evidence>
<feature type="region of interest" description="Disordered" evidence="1">
    <location>
        <begin position="26"/>
        <end position="68"/>
    </location>
</feature>
<dbReference type="OrthoDB" id="5148350at2759"/>
<dbReference type="EMBL" id="CABFOC020000011">
    <property type="protein sequence ID" value="CAH0045197.1"/>
    <property type="molecule type" value="Genomic_DNA"/>
</dbReference>
<evidence type="ECO:0008006" key="4">
    <source>
        <dbReference type="Google" id="ProtNLM"/>
    </source>
</evidence>
<feature type="compositionally biased region" description="Basic and acidic residues" evidence="1">
    <location>
        <begin position="31"/>
        <end position="57"/>
    </location>
</feature>
<gene>
    <name evidence="2" type="ORF">CSOL1703_00010943</name>
</gene>
<dbReference type="AlphaFoldDB" id="A0A9N9W671"/>
<proteinExistence type="predicted"/>
<evidence type="ECO:0000256" key="1">
    <source>
        <dbReference type="SAM" id="MobiDB-lite"/>
    </source>
</evidence>
<comment type="caution">
    <text evidence="2">The sequence shown here is derived from an EMBL/GenBank/DDBJ whole genome shotgun (WGS) entry which is preliminary data.</text>
</comment>